<dbReference type="AlphaFoldDB" id="A0A2T4U8Z1"/>
<protein>
    <recommendedName>
        <fullName evidence="4">YtpI-like protein</fullName>
    </recommendedName>
</protein>
<name>A0A2T4U8Z1_9BACI</name>
<feature type="transmembrane region" description="Helical" evidence="1">
    <location>
        <begin position="34"/>
        <end position="55"/>
    </location>
</feature>
<keyword evidence="3" id="KW-1185">Reference proteome</keyword>
<evidence type="ECO:0000313" key="2">
    <source>
        <dbReference type="EMBL" id="PTL39850.1"/>
    </source>
</evidence>
<feature type="transmembrane region" description="Helical" evidence="1">
    <location>
        <begin position="6"/>
        <end position="22"/>
    </location>
</feature>
<dbReference type="EMBL" id="PZJJ01000004">
    <property type="protein sequence ID" value="PTL39850.1"/>
    <property type="molecule type" value="Genomic_DNA"/>
</dbReference>
<dbReference type="Proteomes" id="UP000240509">
    <property type="component" value="Unassembled WGS sequence"/>
</dbReference>
<keyword evidence="1" id="KW-0472">Membrane</keyword>
<keyword evidence="1" id="KW-1133">Transmembrane helix</keyword>
<proteinExistence type="predicted"/>
<dbReference type="InterPro" id="IPR025618">
    <property type="entry name" value="YtpI"/>
</dbReference>
<feature type="transmembrane region" description="Helical" evidence="1">
    <location>
        <begin position="61"/>
        <end position="81"/>
    </location>
</feature>
<dbReference type="Pfam" id="PF14007">
    <property type="entry name" value="YtpI"/>
    <property type="match status" value="1"/>
</dbReference>
<reference evidence="2 3" key="1">
    <citation type="submission" date="2018-03" db="EMBL/GenBank/DDBJ databases">
        <title>Alkalicoccus saliphilus sp. nov., isolated from a mineral pool.</title>
        <authorList>
            <person name="Zhao B."/>
        </authorList>
    </citation>
    <scope>NUCLEOTIDE SEQUENCE [LARGE SCALE GENOMIC DNA]</scope>
    <source>
        <strain evidence="2 3">6AG</strain>
    </source>
</reference>
<sequence length="98" mass="11017">MVIFPVFLVASLVLFVYFKVLQLRTKGPGERELYSAKATIALSIFIITFGVNSYINLQTTTAAVVGLIFLVLGGVNLYFGIKRHQHFKPLALQERKEK</sequence>
<keyword evidence="1" id="KW-0812">Transmembrane</keyword>
<accession>A0A2T4U8Z1</accession>
<evidence type="ECO:0000256" key="1">
    <source>
        <dbReference type="SAM" id="Phobius"/>
    </source>
</evidence>
<dbReference type="RefSeq" id="WP_107583772.1">
    <property type="nucleotide sequence ID" value="NZ_PZJJ01000004.1"/>
</dbReference>
<organism evidence="2 3">
    <name type="scientific">Alkalicoccus saliphilus</name>
    <dbReference type="NCBI Taxonomy" id="200989"/>
    <lineage>
        <taxon>Bacteria</taxon>
        <taxon>Bacillati</taxon>
        <taxon>Bacillota</taxon>
        <taxon>Bacilli</taxon>
        <taxon>Bacillales</taxon>
        <taxon>Bacillaceae</taxon>
        <taxon>Alkalicoccus</taxon>
    </lineage>
</organism>
<dbReference type="OrthoDB" id="2453019at2"/>
<evidence type="ECO:0000313" key="3">
    <source>
        <dbReference type="Proteomes" id="UP000240509"/>
    </source>
</evidence>
<evidence type="ECO:0008006" key="4">
    <source>
        <dbReference type="Google" id="ProtNLM"/>
    </source>
</evidence>
<gene>
    <name evidence="2" type="ORF">C6Y45_04185</name>
</gene>
<comment type="caution">
    <text evidence="2">The sequence shown here is derived from an EMBL/GenBank/DDBJ whole genome shotgun (WGS) entry which is preliminary data.</text>
</comment>